<reference evidence="2" key="2">
    <citation type="submission" date="2013-07" db="EMBL/GenBank/DDBJ databases">
        <authorList>
            <consortium name="The Broad Institute Genome Sequencing Platform"/>
            <person name="Cuomo C."/>
            <person name="Litvintseva A."/>
            <person name="Chen Y."/>
            <person name="Heitman J."/>
            <person name="Sun S."/>
            <person name="Springer D."/>
            <person name="Dromer F."/>
            <person name="Young S.K."/>
            <person name="Zeng Q."/>
            <person name="Gargeya S."/>
            <person name="Fitzgerald M."/>
            <person name="Abouelleil A."/>
            <person name="Alvarado L."/>
            <person name="Berlin A.M."/>
            <person name="Chapman S.B."/>
            <person name="Dewar J."/>
            <person name="Goldberg J."/>
            <person name="Griggs A."/>
            <person name="Gujja S."/>
            <person name="Hansen M."/>
            <person name="Howarth C."/>
            <person name="Imamovic A."/>
            <person name="Larimer J."/>
            <person name="McCowan C."/>
            <person name="Murphy C."/>
            <person name="Pearson M."/>
            <person name="Priest M."/>
            <person name="Roberts A."/>
            <person name="Saif S."/>
            <person name="Shea T."/>
            <person name="Sykes S."/>
            <person name="Wortman J."/>
            <person name="Nusbaum C."/>
            <person name="Birren B."/>
        </authorList>
    </citation>
    <scope>NUCLEOTIDE SEQUENCE</scope>
    <source>
        <strain evidence="2">CBS 10118</strain>
    </source>
</reference>
<evidence type="ECO:0000313" key="1">
    <source>
        <dbReference type="EMBL" id="OCF24252.1"/>
    </source>
</evidence>
<sequence length="167" mass="18287">MSESFAPTNDSDTLVSNQPFYHAAPNSSAYQFPTRFIQVGTLNMDTKEFTTDHAESEGPSSSTESCKPILCAADCFLSTKGKPEDDRAKVVISNAKFTSTVNRAFKKLLEGKEGKEKLQAELTESDRTMPYALALDNPTINTCFEDKTLGTLEGTMYLTGCFGLRGQ</sequence>
<accession>A0A1B9FZQ8</accession>
<dbReference type="KEGG" id="kbi:30210110"/>
<name>A0A1B9FZQ8_9TREE</name>
<proteinExistence type="predicted"/>
<organism evidence="1">
    <name type="scientific">Kwoniella bestiolae CBS 10118</name>
    <dbReference type="NCBI Taxonomy" id="1296100"/>
    <lineage>
        <taxon>Eukaryota</taxon>
        <taxon>Fungi</taxon>
        <taxon>Dikarya</taxon>
        <taxon>Basidiomycota</taxon>
        <taxon>Agaricomycotina</taxon>
        <taxon>Tremellomycetes</taxon>
        <taxon>Tremellales</taxon>
        <taxon>Cryptococcaceae</taxon>
        <taxon>Kwoniella</taxon>
    </lineage>
</organism>
<dbReference type="VEuPathDB" id="FungiDB:I302_05711"/>
<evidence type="ECO:0000313" key="3">
    <source>
        <dbReference type="Proteomes" id="UP000092730"/>
    </source>
</evidence>
<evidence type="ECO:0000313" key="2">
    <source>
        <dbReference type="EMBL" id="WVW84989.1"/>
    </source>
</evidence>
<gene>
    <name evidence="1" type="ORF">I302_05711</name>
    <name evidence="2" type="ORF">I302_107025</name>
</gene>
<dbReference type="Proteomes" id="UP000092730">
    <property type="component" value="Chromosome 5"/>
</dbReference>
<dbReference type="EMBL" id="CP144545">
    <property type="protein sequence ID" value="WVW84989.1"/>
    <property type="molecule type" value="Genomic_DNA"/>
</dbReference>
<keyword evidence="3" id="KW-1185">Reference proteome</keyword>
<dbReference type="AlphaFoldDB" id="A0A1B9FZQ8"/>
<dbReference type="EMBL" id="KI894022">
    <property type="protein sequence ID" value="OCF24252.1"/>
    <property type="molecule type" value="Genomic_DNA"/>
</dbReference>
<protein>
    <submittedName>
        <fullName evidence="1">Uncharacterized protein</fullName>
    </submittedName>
</protein>
<reference evidence="1" key="3">
    <citation type="submission" date="2014-01" db="EMBL/GenBank/DDBJ databases">
        <title>Evolution of pathogenesis and genome organization in the Tremellales.</title>
        <authorList>
            <person name="Cuomo C."/>
            <person name="Litvintseva A."/>
            <person name="Heitman J."/>
            <person name="Chen Y."/>
            <person name="Sun S."/>
            <person name="Springer D."/>
            <person name="Dromer F."/>
            <person name="Young S."/>
            <person name="Zeng Q."/>
            <person name="Chapman S."/>
            <person name="Gujja S."/>
            <person name="Saif S."/>
            <person name="Birren B."/>
        </authorList>
    </citation>
    <scope>NUCLEOTIDE SEQUENCE</scope>
    <source>
        <strain evidence="1">CBS 10118</strain>
    </source>
</reference>
<dbReference type="GeneID" id="30210110"/>
<reference evidence="1" key="1">
    <citation type="submission" date="2013-07" db="EMBL/GenBank/DDBJ databases">
        <title>The Genome Sequence of Cryptococcus bestiolae CBS10118.</title>
        <authorList>
            <consortium name="The Broad Institute Genome Sequencing Platform"/>
            <person name="Cuomo C."/>
            <person name="Litvintseva A."/>
            <person name="Chen Y."/>
            <person name="Heitman J."/>
            <person name="Sun S."/>
            <person name="Springer D."/>
            <person name="Dromer F."/>
            <person name="Young S.K."/>
            <person name="Zeng Q."/>
            <person name="Gargeya S."/>
            <person name="Fitzgerald M."/>
            <person name="Abouelleil A."/>
            <person name="Alvarado L."/>
            <person name="Berlin A.M."/>
            <person name="Chapman S.B."/>
            <person name="Dewar J."/>
            <person name="Goldberg J."/>
            <person name="Griggs A."/>
            <person name="Gujja S."/>
            <person name="Hansen M."/>
            <person name="Howarth C."/>
            <person name="Imamovic A."/>
            <person name="Larimer J."/>
            <person name="McCowan C."/>
            <person name="Murphy C."/>
            <person name="Pearson M."/>
            <person name="Priest M."/>
            <person name="Roberts A."/>
            <person name="Saif S."/>
            <person name="Shea T."/>
            <person name="Sykes S."/>
            <person name="Wortman J."/>
            <person name="Nusbaum C."/>
            <person name="Birren B."/>
        </authorList>
    </citation>
    <scope>NUCLEOTIDE SEQUENCE [LARGE SCALE GENOMIC DNA]</scope>
    <source>
        <strain evidence="1">CBS 10118</strain>
    </source>
</reference>
<dbReference type="RefSeq" id="XP_019045322.1">
    <property type="nucleotide sequence ID" value="XM_019192325.1"/>
</dbReference>
<reference evidence="2" key="4">
    <citation type="submission" date="2024-02" db="EMBL/GenBank/DDBJ databases">
        <title>Comparative genomics of Cryptococcus and Kwoniella reveals pathogenesis evolution and contrasting modes of karyotype evolution via chromosome fusion or intercentromeric recombination.</title>
        <authorList>
            <person name="Coelho M.A."/>
            <person name="David-Palma M."/>
            <person name="Shea T."/>
            <person name="Bowers K."/>
            <person name="McGinley-Smith S."/>
            <person name="Mohammad A.W."/>
            <person name="Gnirke A."/>
            <person name="Yurkov A.M."/>
            <person name="Nowrousian M."/>
            <person name="Sun S."/>
            <person name="Cuomo C.A."/>
            <person name="Heitman J."/>
        </authorList>
    </citation>
    <scope>NUCLEOTIDE SEQUENCE</scope>
    <source>
        <strain evidence="2">CBS 10118</strain>
    </source>
</reference>